<sequence length="392" mass="43916">MINLTRLYCDVAQPMDHLRYGRGHGSPTSAAERRPIVVWNITRRCNLKCVHCYQDSDSKFYPGELSWEQCKAVVDDLAEYKVPALLLSGGEPTIHPHFFELAEYATSKGLRLTLSTNGTLITPEWAQRIKNIGFSYVGISLDGMGATHDHFRGKVGCFDKAVAAFRNCKAVGQKVGLRLTLSRHNIADIEGILDFIEKEDIERVCFYHLVYSGRGAELMEVPHEETRGAIDKILDRTAKWAASGKPREVLTVDQPVDGPYLYMRLKRENPERAAKAMELLKWNGGGANSSGTGISNIDTQGNVHPDQFWHELTLGNVKDRKFSDIWSNRDNATLNALRNRKEHLTGKCAECSFLDVCGGGFRVRALQMTGDLWAPDPSCYLNEQEIGQPQMV</sequence>
<dbReference type="SFLD" id="SFLDG01385">
    <property type="entry name" value="heme_carboxy_lyase_like"/>
    <property type="match status" value="1"/>
</dbReference>
<comment type="similarity">
    <text evidence="8">Belongs to the radical SAM superfamily.</text>
</comment>
<dbReference type="SUPFAM" id="SSF102114">
    <property type="entry name" value="Radical SAM enzymes"/>
    <property type="match status" value="1"/>
</dbReference>
<dbReference type="InterPro" id="IPR013785">
    <property type="entry name" value="Aldolase_TIM"/>
</dbReference>
<dbReference type="GO" id="GO:0051539">
    <property type="term" value="F:4 iron, 4 sulfur cluster binding"/>
    <property type="evidence" value="ECO:0007669"/>
    <property type="project" value="UniProtKB-KW"/>
</dbReference>
<evidence type="ECO:0000256" key="2">
    <source>
        <dbReference type="ARBA" id="ARBA00022485"/>
    </source>
</evidence>
<evidence type="ECO:0000256" key="1">
    <source>
        <dbReference type="ARBA" id="ARBA00001966"/>
    </source>
</evidence>
<dbReference type="CDD" id="cd21123">
    <property type="entry name" value="SPASM_MftC-like"/>
    <property type="match status" value="1"/>
</dbReference>
<gene>
    <name evidence="12" type="ORF">HNQ65_003850</name>
</gene>
<evidence type="ECO:0000256" key="6">
    <source>
        <dbReference type="ARBA" id="ARBA00023014"/>
    </source>
</evidence>
<keyword evidence="2" id="KW-0004">4Fe-4S</keyword>
<dbReference type="InterPro" id="IPR007197">
    <property type="entry name" value="rSAM"/>
</dbReference>
<dbReference type="FunFam" id="3.20.20.70:FF:000188">
    <property type="entry name" value="Mycofactocin radical SAM maturase MftC"/>
    <property type="match status" value="1"/>
</dbReference>
<dbReference type="Pfam" id="PF04055">
    <property type="entry name" value="Radical_SAM"/>
    <property type="match status" value="1"/>
</dbReference>
<organism evidence="12 13">
    <name type="scientific">Prosthecobacter vanneervenii</name>
    <dbReference type="NCBI Taxonomy" id="48466"/>
    <lineage>
        <taxon>Bacteria</taxon>
        <taxon>Pseudomonadati</taxon>
        <taxon>Verrucomicrobiota</taxon>
        <taxon>Verrucomicrobiia</taxon>
        <taxon>Verrucomicrobiales</taxon>
        <taxon>Verrucomicrobiaceae</taxon>
        <taxon>Prosthecobacter</taxon>
    </lineage>
</organism>
<dbReference type="PANTHER" id="PTHR11228">
    <property type="entry name" value="RADICAL SAM DOMAIN PROTEIN"/>
    <property type="match status" value="1"/>
</dbReference>
<comment type="function">
    <text evidence="9">Involved in heme d1 biosynthesis. Radical SAM enzyme that catalyzes the removal of two propionate side chains from the intermediate 12,18-didecarboxysiroheme (DDSH) and may introduce the keto functions on rings A and B, yielding the heme d1 precursor dihydro-heme d1.</text>
</comment>
<dbReference type="NCBIfam" id="TIGR04085">
    <property type="entry name" value="rSAM_more_4Fe4S"/>
    <property type="match status" value="1"/>
</dbReference>
<accession>A0A7W7YDL6</accession>
<evidence type="ECO:0000313" key="13">
    <source>
        <dbReference type="Proteomes" id="UP000590740"/>
    </source>
</evidence>
<evidence type="ECO:0000256" key="9">
    <source>
        <dbReference type="ARBA" id="ARBA00056787"/>
    </source>
</evidence>
<keyword evidence="7" id="KW-0456">Lyase</keyword>
<name>A0A7W7YDL6_9BACT</name>
<evidence type="ECO:0000256" key="4">
    <source>
        <dbReference type="ARBA" id="ARBA00022723"/>
    </source>
</evidence>
<dbReference type="InterPro" id="IPR006638">
    <property type="entry name" value="Elp3/MiaA/NifB-like_rSAM"/>
</dbReference>
<evidence type="ECO:0000313" key="12">
    <source>
        <dbReference type="EMBL" id="MBB5034256.1"/>
    </source>
</evidence>
<dbReference type="SMART" id="SM00729">
    <property type="entry name" value="Elp3"/>
    <property type="match status" value="1"/>
</dbReference>
<dbReference type="PANTHER" id="PTHR11228:SF7">
    <property type="entry name" value="PQQA PEPTIDE CYCLASE"/>
    <property type="match status" value="1"/>
</dbReference>
<keyword evidence="6" id="KW-0411">Iron-sulfur</keyword>
<dbReference type="EMBL" id="JACHIG010000009">
    <property type="protein sequence ID" value="MBB5034256.1"/>
    <property type="molecule type" value="Genomic_DNA"/>
</dbReference>
<keyword evidence="5" id="KW-0408">Iron</keyword>
<comment type="cofactor">
    <cofactor evidence="1">
        <name>[4Fe-4S] cluster</name>
        <dbReference type="ChEBI" id="CHEBI:49883"/>
    </cofactor>
</comment>
<dbReference type="InterPro" id="IPR017200">
    <property type="entry name" value="PqqE-like"/>
</dbReference>
<dbReference type="AlphaFoldDB" id="A0A7W7YDL6"/>
<evidence type="ECO:0000256" key="7">
    <source>
        <dbReference type="ARBA" id="ARBA00023239"/>
    </source>
</evidence>
<evidence type="ECO:0000259" key="11">
    <source>
        <dbReference type="PROSITE" id="PS51918"/>
    </source>
</evidence>
<dbReference type="InterPro" id="IPR058240">
    <property type="entry name" value="rSAM_sf"/>
</dbReference>
<evidence type="ECO:0000256" key="3">
    <source>
        <dbReference type="ARBA" id="ARBA00022691"/>
    </source>
</evidence>
<protein>
    <recommendedName>
        <fullName evidence="10">Pre-heme d1 synthase</fullName>
    </recommendedName>
</protein>
<dbReference type="SFLD" id="SFLDG01386">
    <property type="entry name" value="main_SPASM_domain-containing"/>
    <property type="match status" value="1"/>
</dbReference>
<evidence type="ECO:0000256" key="5">
    <source>
        <dbReference type="ARBA" id="ARBA00023004"/>
    </source>
</evidence>
<dbReference type="SFLD" id="SFLDG01067">
    <property type="entry name" value="SPASM/twitch_domain_containing"/>
    <property type="match status" value="1"/>
</dbReference>
<dbReference type="RefSeq" id="WP_184341889.1">
    <property type="nucleotide sequence ID" value="NZ_JACHIG010000009.1"/>
</dbReference>
<dbReference type="Pfam" id="PF13186">
    <property type="entry name" value="SPASM"/>
    <property type="match status" value="1"/>
</dbReference>
<dbReference type="SFLD" id="SFLDS00029">
    <property type="entry name" value="Radical_SAM"/>
    <property type="match status" value="1"/>
</dbReference>
<keyword evidence="13" id="KW-1185">Reference proteome</keyword>
<feature type="domain" description="Radical SAM core" evidence="11">
    <location>
        <begin position="31"/>
        <end position="245"/>
    </location>
</feature>
<evidence type="ECO:0000256" key="10">
    <source>
        <dbReference type="ARBA" id="ARBA00073867"/>
    </source>
</evidence>
<dbReference type="InterPro" id="IPR034480">
    <property type="entry name" value="Heme_synthase-like"/>
</dbReference>
<comment type="caution">
    <text evidence="12">The sequence shown here is derived from an EMBL/GenBank/DDBJ whole genome shotgun (WGS) entry which is preliminary data.</text>
</comment>
<dbReference type="CDD" id="cd01335">
    <property type="entry name" value="Radical_SAM"/>
    <property type="match status" value="1"/>
</dbReference>
<dbReference type="Gene3D" id="3.20.20.70">
    <property type="entry name" value="Aldolase class I"/>
    <property type="match status" value="1"/>
</dbReference>
<dbReference type="GO" id="GO:0003824">
    <property type="term" value="F:catalytic activity"/>
    <property type="evidence" value="ECO:0007669"/>
    <property type="project" value="InterPro"/>
</dbReference>
<proteinExistence type="inferred from homology"/>
<dbReference type="InterPro" id="IPR023885">
    <property type="entry name" value="4Fe4S-binding_SPASM_dom"/>
</dbReference>
<keyword evidence="4" id="KW-0479">Metal-binding</keyword>
<reference evidence="12 13" key="1">
    <citation type="submission" date="2020-08" db="EMBL/GenBank/DDBJ databases">
        <title>Genomic Encyclopedia of Type Strains, Phase IV (KMG-IV): sequencing the most valuable type-strain genomes for metagenomic binning, comparative biology and taxonomic classification.</title>
        <authorList>
            <person name="Goeker M."/>
        </authorList>
    </citation>
    <scope>NUCLEOTIDE SEQUENCE [LARGE SCALE GENOMIC DNA]</scope>
    <source>
        <strain evidence="12 13">DSM 12252</strain>
    </source>
</reference>
<dbReference type="InterPro" id="IPR050377">
    <property type="entry name" value="Radical_SAM_PqqE_MftC-like"/>
</dbReference>
<evidence type="ECO:0000256" key="8">
    <source>
        <dbReference type="ARBA" id="ARBA00023462"/>
    </source>
</evidence>
<dbReference type="GO" id="GO:0046872">
    <property type="term" value="F:metal ion binding"/>
    <property type="evidence" value="ECO:0007669"/>
    <property type="project" value="UniProtKB-KW"/>
</dbReference>
<dbReference type="Proteomes" id="UP000590740">
    <property type="component" value="Unassembled WGS sequence"/>
</dbReference>
<dbReference type="PIRSF" id="PIRSF037420">
    <property type="entry name" value="PQQ_syn_pqqE"/>
    <property type="match status" value="1"/>
</dbReference>
<dbReference type="GO" id="GO:0006783">
    <property type="term" value="P:heme biosynthetic process"/>
    <property type="evidence" value="ECO:0007669"/>
    <property type="project" value="TreeGrafter"/>
</dbReference>
<keyword evidence="3" id="KW-0949">S-adenosyl-L-methionine</keyword>
<dbReference type="PROSITE" id="PS51918">
    <property type="entry name" value="RADICAL_SAM"/>
    <property type="match status" value="1"/>
</dbReference>